<evidence type="ECO:0000313" key="9">
    <source>
        <dbReference type="Proteomes" id="UP000251993"/>
    </source>
</evidence>
<gene>
    <name evidence="5 8" type="primary">ftsA</name>
    <name evidence="8" type="ORF">DR864_17795</name>
</gene>
<dbReference type="HAMAP" id="MF_02033">
    <property type="entry name" value="FtsA"/>
    <property type="match status" value="1"/>
</dbReference>
<dbReference type="Gene3D" id="3.30.420.40">
    <property type="match status" value="1"/>
</dbReference>
<evidence type="ECO:0000256" key="2">
    <source>
        <dbReference type="ARBA" id="ARBA00022618"/>
    </source>
</evidence>
<dbReference type="Pfam" id="PF14450">
    <property type="entry name" value="FtsA"/>
    <property type="match status" value="1"/>
</dbReference>
<comment type="subunit">
    <text evidence="5">Self-interacts. Interacts with FtsZ.</text>
</comment>
<evidence type="ECO:0000256" key="6">
    <source>
        <dbReference type="PIRNR" id="PIRNR003101"/>
    </source>
</evidence>
<reference evidence="8 9" key="1">
    <citation type="submission" date="2018-07" db="EMBL/GenBank/DDBJ databases">
        <title>Genome sequencing of Runella.</title>
        <authorList>
            <person name="Baek M.-G."/>
            <person name="Yi H."/>
        </authorList>
    </citation>
    <scope>NUCLEOTIDE SEQUENCE [LARGE SCALE GENOMIC DNA]</scope>
    <source>
        <strain evidence="8 9">HYN0085</strain>
    </source>
</reference>
<evidence type="ECO:0000259" key="7">
    <source>
        <dbReference type="SMART" id="SM00842"/>
    </source>
</evidence>
<organism evidence="8 9">
    <name type="scientific">Runella rosea</name>
    <dbReference type="NCBI Taxonomy" id="2259595"/>
    <lineage>
        <taxon>Bacteria</taxon>
        <taxon>Pseudomonadati</taxon>
        <taxon>Bacteroidota</taxon>
        <taxon>Cytophagia</taxon>
        <taxon>Cytophagales</taxon>
        <taxon>Spirosomataceae</taxon>
        <taxon>Runella</taxon>
    </lineage>
</organism>
<dbReference type="GO" id="GO:0043093">
    <property type="term" value="P:FtsZ-dependent cytokinesis"/>
    <property type="evidence" value="ECO:0007669"/>
    <property type="project" value="UniProtKB-UniRule"/>
</dbReference>
<dbReference type="AlphaFoldDB" id="A0A344TLE2"/>
<dbReference type="OrthoDB" id="9768127at2"/>
<keyword evidence="4 5" id="KW-0131">Cell cycle</keyword>
<dbReference type="Pfam" id="PF02491">
    <property type="entry name" value="SHS2_FTSA"/>
    <property type="match status" value="1"/>
</dbReference>
<accession>A0A344TLE2</accession>
<dbReference type="RefSeq" id="WP_114068235.1">
    <property type="nucleotide sequence ID" value="NZ_CP030850.1"/>
</dbReference>
<dbReference type="PANTHER" id="PTHR32432">
    <property type="entry name" value="CELL DIVISION PROTEIN FTSA-RELATED"/>
    <property type="match status" value="1"/>
</dbReference>
<dbReference type="InterPro" id="IPR020823">
    <property type="entry name" value="Cell_div_FtsA"/>
</dbReference>
<dbReference type="Proteomes" id="UP000251993">
    <property type="component" value="Chromosome"/>
</dbReference>
<feature type="domain" description="SHS2" evidence="7">
    <location>
        <begin position="7"/>
        <end position="204"/>
    </location>
</feature>
<dbReference type="InterPro" id="IPR003494">
    <property type="entry name" value="SHS2_FtsA"/>
</dbReference>
<proteinExistence type="inferred from homology"/>
<dbReference type="EMBL" id="CP030850">
    <property type="protein sequence ID" value="AXE19463.1"/>
    <property type="molecule type" value="Genomic_DNA"/>
</dbReference>
<keyword evidence="2 5" id="KW-0132">Cell division</keyword>
<dbReference type="PIRSF" id="PIRSF003101">
    <property type="entry name" value="FtsA"/>
    <property type="match status" value="1"/>
</dbReference>
<comment type="subcellular location">
    <subcellularLocation>
        <location evidence="5">Cell membrane</location>
        <topology evidence="5">Peripheral membrane protein</topology>
        <orientation evidence="5">Cytoplasmic side</orientation>
    </subcellularLocation>
    <text evidence="5">Localizes to the Z ring in an FtsZ-dependent manner. Targeted to the membrane through a conserved C-terminal amphipathic helix.</text>
</comment>
<evidence type="ECO:0000256" key="1">
    <source>
        <dbReference type="ARBA" id="ARBA00022475"/>
    </source>
</evidence>
<comment type="function">
    <text evidence="5 6">Cell division protein that is involved in the assembly of the Z ring. May serve as a membrane anchor for the Z ring.</text>
</comment>
<sequence length="451" mass="48782">MSDNVIFLGIDIGSTKVAAILAKPKTHNNHTMLEVVGLGSARNEGVYRGIINNPVKTKEAIRQALEIAARKAERPDLLNYPLTATVNVSGTHLETMSETGSVTCKSASVKGEDVAVLFEDMQQTYDSDSNQIIHLLPLKFAVGEQHEIDDPVGHIGLKLSGDFKIITAKKTALYQIKDSLQKANIQVDNEDGFAASPLASGLAVLTEDHKNLGVVLVDIGGGTTDIAIYHEGLLRHTVVLPFGGNHITNDIREGCHLTQESAEEAKTTLSETNPNACSLNTLLVVPTADGIPPIEIVARNIVLIARARLREIAALVFAEVKKAGYEHKLRAGVVLTGGTAKINGIDSIFRDVTGMYVQIGKPQNLERINGPLHDSLMNDPAFATALGLAWSSIKPLDKRVIKRSKTEKEQEKKKTGGLWGSFGIKDLKIKDVGTFIWKGLMQDDMAGKDSY</sequence>
<dbReference type="GO" id="GO:0032153">
    <property type="term" value="C:cell division site"/>
    <property type="evidence" value="ECO:0007669"/>
    <property type="project" value="UniProtKB-UniRule"/>
</dbReference>
<protein>
    <recommendedName>
        <fullName evidence="5 6">Cell division protein FtsA</fullName>
    </recommendedName>
</protein>
<keyword evidence="1 5" id="KW-1003">Cell membrane</keyword>
<dbReference type="NCBIfam" id="TIGR01174">
    <property type="entry name" value="ftsA"/>
    <property type="match status" value="1"/>
</dbReference>
<dbReference type="PANTHER" id="PTHR32432:SF4">
    <property type="entry name" value="CELL DIVISION PROTEIN FTSA"/>
    <property type="match status" value="1"/>
</dbReference>
<dbReference type="Gene3D" id="3.30.1490.110">
    <property type="match status" value="1"/>
</dbReference>
<keyword evidence="3 5" id="KW-0472">Membrane</keyword>
<dbReference type="SUPFAM" id="SSF53067">
    <property type="entry name" value="Actin-like ATPase domain"/>
    <property type="match status" value="2"/>
</dbReference>
<evidence type="ECO:0000256" key="5">
    <source>
        <dbReference type="HAMAP-Rule" id="MF_02033"/>
    </source>
</evidence>
<evidence type="ECO:0000313" key="8">
    <source>
        <dbReference type="EMBL" id="AXE19463.1"/>
    </source>
</evidence>
<evidence type="ECO:0000256" key="4">
    <source>
        <dbReference type="ARBA" id="ARBA00023306"/>
    </source>
</evidence>
<dbReference type="CDD" id="cd24048">
    <property type="entry name" value="ASKHA_NBD_FtsA"/>
    <property type="match status" value="1"/>
</dbReference>
<evidence type="ECO:0000256" key="3">
    <source>
        <dbReference type="ARBA" id="ARBA00023136"/>
    </source>
</evidence>
<dbReference type="KEGG" id="run:DR864_17795"/>
<dbReference type="GO" id="GO:0009898">
    <property type="term" value="C:cytoplasmic side of plasma membrane"/>
    <property type="evidence" value="ECO:0007669"/>
    <property type="project" value="UniProtKB-UniRule"/>
</dbReference>
<dbReference type="SMART" id="SM00842">
    <property type="entry name" value="FtsA"/>
    <property type="match status" value="1"/>
</dbReference>
<comment type="similarity">
    <text evidence="5 6">Belongs to the FtsA/MreB family.</text>
</comment>
<dbReference type="InterPro" id="IPR043129">
    <property type="entry name" value="ATPase_NBD"/>
</dbReference>
<dbReference type="InterPro" id="IPR050696">
    <property type="entry name" value="FtsA/MreB"/>
</dbReference>
<name>A0A344TLE2_9BACT</name>
<keyword evidence="9" id="KW-1185">Reference proteome</keyword>